<comment type="caution">
    <text evidence="1">The sequence shown here is derived from an EMBL/GenBank/DDBJ whole genome shotgun (WGS) entry which is preliminary data.</text>
</comment>
<proteinExistence type="predicted"/>
<accession>X1F3R7</accession>
<evidence type="ECO:0000313" key="1">
    <source>
        <dbReference type="EMBL" id="GAH40286.1"/>
    </source>
</evidence>
<sequence length="46" mass="5456">MSVNKKQATVRSIFEDEEQYKEYLINSISSKKMFGFLAFYTGLEHF</sequence>
<dbReference type="EMBL" id="BARU01011028">
    <property type="protein sequence ID" value="GAH40286.1"/>
    <property type="molecule type" value="Genomic_DNA"/>
</dbReference>
<organism evidence="1">
    <name type="scientific">marine sediment metagenome</name>
    <dbReference type="NCBI Taxonomy" id="412755"/>
    <lineage>
        <taxon>unclassified sequences</taxon>
        <taxon>metagenomes</taxon>
        <taxon>ecological metagenomes</taxon>
    </lineage>
</organism>
<name>X1F3R7_9ZZZZ</name>
<protein>
    <submittedName>
        <fullName evidence="1">Uncharacterized protein</fullName>
    </submittedName>
</protein>
<gene>
    <name evidence="1" type="ORF">S03H2_20829</name>
</gene>
<feature type="non-terminal residue" evidence="1">
    <location>
        <position position="46"/>
    </location>
</feature>
<reference evidence="1" key="1">
    <citation type="journal article" date="2014" name="Front. Microbiol.">
        <title>High frequency of phylogenetically diverse reductive dehalogenase-homologous genes in deep subseafloor sedimentary metagenomes.</title>
        <authorList>
            <person name="Kawai M."/>
            <person name="Futagami T."/>
            <person name="Toyoda A."/>
            <person name="Takaki Y."/>
            <person name="Nishi S."/>
            <person name="Hori S."/>
            <person name="Arai W."/>
            <person name="Tsubouchi T."/>
            <person name="Morono Y."/>
            <person name="Uchiyama I."/>
            <person name="Ito T."/>
            <person name="Fujiyama A."/>
            <person name="Inagaki F."/>
            <person name="Takami H."/>
        </authorList>
    </citation>
    <scope>NUCLEOTIDE SEQUENCE</scope>
    <source>
        <strain evidence="1">Expedition CK06-06</strain>
    </source>
</reference>
<dbReference type="AlphaFoldDB" id="X1F3R7"/>